<dbReference type="InterPro" id="IPR016163">
    <property type="entry name" value="Ald_DH_C"/>
</dbReference>
<keyword evidence="8" id="KW-1185">Reference proteome</keyword>
<dbReference type="PANTHER" id="PTHR42804">
    <property type="entry name" value="ALDEHYDE DEHYDROGENASE"/>
    <property type="match status" value="1"/>
</dbReference>
<dbReference type="Pfam" id="PF00171">
    <property type="entry name" value="Aldedh"/>
    <property type="match status" value="1"/>
</dbReference>
<evidence type="ECO:0000256" key="3">
    <source>
        <dbReference type="RuleBase" id="RU003345"/>
    </source>
</evidence>
<evidence type="ECO:0000313" key="6">
    <source>
        <dbReference type="EMBL" id="KDE03686.1"/>
    </source>
</evidence>
<dbReference type="HOGENOM" id="CLU_1526320_0_0_1"/>
<dbReference type="AlphaFoldDB" id="U5HFE0"/>
<reference evidence="8" key="1">
    <citation type="submission" date="2010-11" db="EMBL/GenBank/DDBJ databases">
        <title>The genome sequence of Microbotryum violaceum strain p1A1 Lamole.</title>
        <authorList>
            <person name="Cuomo C."/>
            <person name="Perlin M."/>
            <person name="Young S.K."/>
            <person name="Zeng Q."/>
            <person name="Gargeya S."/>
            <person name="Alvarado L."/>
            <person name="Berlin A."/>
            <person name="Chapman S.B."/>
            <person name="Chen Z."/>
            <person name="Freedman E."/>
            <person name="Gellesch M."/>
            <person name="Goldberg J."/>
            <person name="Griggs A."/>
            <person name="Gujja S."/>
            <person name="Heilman E."/>
            <person name="Heiman D."/>
            <person name="Howarth C."/>
            <person name="Mehta T."/>
            <person name="Neiman D."/>
            <person name="Pearson M."/>
            <person name="Roberts A."/>
            <person name="Saif S."/>
            <person name="Shea T."/>
            <person name="Shenoy N."/>
            <person name="Sisk P."/>
            <person name="Stolte C."/>
            <person name="Sykes S."/>
            <person name="White J."/>
            <person name="Yandava C."/>
            <person name="Haas B."/>
            <person name="Nusbaum C."/>
            <person name="Birren B."/>
        </authorList>
    </citation>
    <scope>NUCLEOTIDE SEQUENCE [LARGE SCALE GENOMIC DNA]</scope>
    <source>
        <strain evidence="8">p1A1 Lamole</strain>
    </source>
</reference>
<dbReference type="InterPro" id="IPR015590">
    <property type="entry name" value="Aldehyde_DH_dom"/>
</dbReference>
<dbReference type="InParanoid" id="U5HFE0"/>
<name>U5HFE0_USTV1</name>
<dbReference type="EMBL" id="GL541728">
    <property type="protein sequence ID" value="KDE03686.1"/>
    <property type="molecule type" value="Genomic_DNA"/>
</dbReference>
<evidence type="ECO:0000256" key="2">
    <source>
        <dbReference type="PROSITE-ProRule" id="PRU10007"/>
    </source>
</evidence>
<dbReference type="Proteomes" id="UP000017200">
    <property type="component" value="Unassembled WGS sequence"/>
</dbReference>
<sequence>MRFAGTSAALASQPDIAKIAFTGSTATGHSIALTAAQYNRKFTLELGGKSPNLIFPSADFEQASEWATLGGFENSAQACSAGSRVLVHRKIKEEVEERSIRCAKKIKIGHPLDPETWQGPQVSQAQFDSVMSYVLHTNRERTTDPNFSTVENATPPKNSTSNPPYSQTSLRTRASP</sequence>
<dbReference type="EnsemblFungi" id="MVLG_05817T0">
    <property type="protein sequence ID" value="MVLG_05817T0"/>
    <property type="gene ID" value="MVLG_05817"/>
</dbReference>
<protein>
    <recommendedName>
        <fullName evidence="5">Aldehyde dehydrogenase domain-containing protein</fullName>
    </recommendedName>
</protein>
<gene>
    <name evidence="6" type="ORF">MVLG_05817</name>
</gene>
<dbReference type="SUPFAM" id="SSF53720">
    <property type="entry name" value="ALDH-like"/>
    <property type="match status" value="1"/>
</dbReference>
<proteinExistence type="inferred from homology"/>
<organism evidence="6">
    <name type="scientific">Microbotryum lychnidis-dioicae (strain p1A1 Lamole / MvSl-1064)</name>
    <name type="common">Anther smut fungus</name>
    <dbReference type="NCBI Taxonomy" id="683840"/>
    <lineage>
        <taxon>Eukaryota</taxon>
        <taxon>Fungi</taxon>
        <taxon>Dikarya</taxon>
        <taxon>Basidiomycota</taxon>
        <taxon>Pucciniomycotina</taxon>
        <taxon>Microbotryomycetes</taxon>
        <taxon>Microbotryales</taxon>
        <taxon>Microbotryaceae</taxon>
        <taxon>Microbotryum</taxon>
    </lineage>
</organism>
<reference evidence="6 8" key="3">
    <citation type="journal article" date="2015" name="BMC Genomics">
        <title>Sex and parasites: genomic and transcriptomic analysis of Microbotryum lychnidis-dioicae, the biotrophic and plant-castrating anther smut fungus.</title>
        <authorList>
            <person name="Perlin M.H."/>
            <person name="Amselem J."/>
            <person name="Fontanillas E."/>
            <person name="Toh S.S."/>
            <person name="Chen Z."/>
            <person name="Goldberg J."/>
            <person name="Duplessis S."/>
            <person name="Henrissat B."/>
            <person name="Young S."/>
            <person name="Zeng Q."/>
            <person name="Aguileta G."/>
            <person name="Petit E."/>
            <person name="Badouin H."/>
            <person name="Andrews J."/>
            <person name="Razeeq D."/>
            <person name="Gabaldon T."/>
            <person name="Quesneville H."/>
            <person name="Giraud T."/>
            <person name="Hood M.E."/>
            <person name="Schultz D.J."/>
            <person name="Cuomo C.A."/>
        </authorList>
    </citation>
    <scope>NUCLEOTIDE SEQUENCE [LARGE SCALE GENOMIC DNA]</scope>
    <source>
        <strain evidence="8">p1A1 Lamole</strain>
        <strain evidence="6">P1A1 Lamole</strain>
    </source>
</reference>
<dbReference type="InterPro" id="IPR016161">
    <property type="entry name" value="Ald_DH/histidinol_DH"/>
</dbReference>
<dbReference type="InterPro" id="IPR016162">
    <property type="entry name" value="Ald_DH_N"/>
</dbReference>
<feature type="compositionally biased region" description="Polar residues" evidence="4">
    <location>
        <begin position="144"/>
        <end position="176"/>
    </location>
</feature>
<feature type="region of interest" description="Disordered" evidence="4">
    <location>
        <begin position="138"/>
        <end position="176"/>
    </location>
</feature>
<evidence type="ECO:0000256" key="4">
    <source>
        <dbReference type="SAM" id="MobiDB-lite"/>
    </source>
</evidence>
<feature type="active site" evidence="2">
    <location>
        <position position="45"/>
    </location>
</feature>
<comment type="similarity">
    <text evidence="3">Belongs to the aldehyde dehydrogenase family.</text>
</comment>
<dbReference type="Gene3D" id="3.40.605.10">
    <property type="entry name" value="Aldehyde Dehydrogenase, Chain A, domain 1"/>
    <property type="match status" value="1"/>
</dbReference>
<reference evidence="7" key="4">
    <citation type="submission" date="2015-06" db="UniProtKB">
        <authorList>
            <consortium name="EnsemblFungi"/>
        </authorList>
    </citation>
    <scope>IDENTIFICATION</scope>
</reference>
<dbReference type="OMA" id="QRMPLRS"/>
<dbReference type="Gene3D" id="3.40.309.10">
    <property type="entry name" value="Aldehyde Dehydrogenase, Chain A, domain 2"/>
    <property type="match status" value="1"/>
</dbReference>
<keyword evidence="1 3" id="KW-0560">Oxidoreductase</keyword>
<reference evidence="6" key="2">
    <citation type="submission" date="2010-11" db="EMBL/GenBank/DDBJ databases">
        <authorList>
            <consortium name="The Broad Institute Genome Sequencing Platform"/>
            <person name="Earl A."/>
            <person name="Ward D."/>
            <person name="Feldgarden M."/>
            <person name="Gevers D."/>
            <person name="Butler R."/>
            <person name="Young S.K."/>
            <person name="Zeng Q."/>
            <person name="Gargeya S."/>
            <person name="Fitzgerald M."/>
            <person name="Haas B."/>
            <person name="Abouelleil A."/>
            <person name="Alvarado L."/>
            <person name="Arachchi H.M."/>
            <person name="Berlin A."/>
            <person name="Brown A."/>
            <person name="Chapman S.B."/>
            <person name="Chen Z."/>
            <person name="Dunbar C."/>
            <person name="Freedman E."/>
            <person name="Gearin G."/>
            <person name="Gellesch M."/>
            <person name="Goldberg J."/>
            <person name="Griggs A."/>
            <person name="Gujja S."/>
            <person name="Heilman E."/>
            <person name="Heiman D."/>
            <person name="Howarth C."/>
            <person name="Larson L."/>
            <person name="Lui A."/>
            <person name="MacDonald P.J.P."/>
            <person name="Mehta T."/>
            <person name="Montmayeur A."/>
            <person name="Murphy C."/>
            <person name="Neiman D."/>
            <person name="Pearson M."/>
            <person name="Priest M."/>
            <person name="Roberts A."/>
            <person name="Saif S."/>
            <person name="Shea T."/>
            <person name="Shenoy N."/>
            <person name="Sisk P."/>
            <person name="Stolte C."/>
            <person name="Sykes S."/>
            <person name="White J."/>
            <person name="Yandava C."/>
            <person name="Wortman J."/>
            <person name="Nusbaum C."/>
            <person name="Birren B."/>
        </authorList>
    </citation>
    <scope>NUCLEOTIDE SEQUENCE</scope>
    <source>
        <strain evidence="6">P1A1 Lamole</strain>
    </source>
</reference>
<dbReference type="OrthoDB" id="310895at2759"/>
<evidence type="ECO:0000256" key="1">
    <source>
        <dbReference type="ARBA" id="ARBA00023002"/>
    </source>
</evidence>
<dbReference type="PANTHER" id="PTHR42804:SF1">
    <property type="entry name" value="ALDEHYDE DEHYDROGENASE-RELATED"/>
    <property type="match status" value="1"/>
</dbReference>
<evidence type="ECO:0000313" key="7">
    <source>
        <dbReference type="EnsemblFungi" id="MVLG_05817T0"/>
    </source>
</evidence>
<evidence type="ECO:0000313" key="8">
    <source>
        <dbReference type="Proteomes" id="UP000017200"/>
    </source>
</evidence>
<dbReference type="PROSITE" id="PS00687">
    <property type="entry name" value="ALDEHYDE_DEHYDR_GLU"/>
    <property type="match status" value="1"/>
</dbReference>
<accession>U5HFE0</accession>
<dbReference type="InterPro" id="IPR029510">
    <property type="entry name" value="Ald_DH_CS_GLU"/>
</dbReference>
<feature type="domain" description="Aldehyde dehydrogenase" evidence="5">
    <location>
        <begin position="6"/>
        <end position="140"/>
    </location>
</feature>
<dbReference type="STRING" id="683840.U5HFE0"/>
<evidence type="ECO:0000259" key="5">
    <source>
        <dbReference type="Pfam" id="PF00171"/>
    </source>
</evidence>
<dbReference type="GO" id="GO:0016620">
    <property type="term" value="F:oxidoreductase activity, acting on the aldehyde or oxo group of donors, NAD or NADP as acceptor"/>
    <property type="evidence" value="ECO:0007669"/>
    <property type="project" value="InterPro"/>
</dbReference>
<dbReference type="EMBL" id="AEIJ01000625">
    <property type="status" value="NOT_ANNOTATED_CDS"/>
    <property type="molecule type" value="Genomic_DNA"/>
</dbReference>